<dbReference type="RefSeq" id="WP_239565542.1">
    <property type="nucleotide sequence ID" value="NZ_BAABIN010000036.1"/>
</dbReference>
<name>A0A939BTR2_9BACL</name>
<gene>
    <name evidence="2" type="ORF">JOD01_003435</name>
</gene>
<protein>
    <recommendedName>
        <fullName evidence="1">Anti-bacteriophage protein A/HamA C-terminal domain-containing protein</fullName>
    </recommendedName>
</protein>
<sequence length="261" mass="29142">MAVPARKVKASKVTNVGDLEAKIKKLVVGDGKDLDAYFNCVATNIQILNTKAKLHCHTISHDGNDRPRVKDLARAVAAAVIDYSIPRSEILEAHNHMIKTRSTVKWTELAVKARQLFTSLSQTGEGGEMLLYLLTQTFLGLPQVMCKMPLKTSKEMHFHGSDGIYAQFDNNTQKLSLYWGESKLYTSIDNAISKCLDSLKPFLIDDGGTDSAQDRDLQLFRDNIDLCDPLLEQAFLNYLNPKSPTFKKLEYRGVSYSVPIG</sequence>
<dbReference type="AlphaFoldDB" id="A0A939BTR2"/>
<keyword evidence="3" id="KW-1185">Reference proteome</keyword>
<feature type="domain" description="Anti-bacteriophage protein A/HamA C-terminal" evidence="1">
    <location>
        <begin position="36"/>
        <end position="247"/>
    </location>
</feature>
<evidence type="ECO:0000313" key="3">
    <source>
        <dbReference type="Proteomes" id="UP000717624"/>
    </source>
</evidence>
<accession>A0A939BTR2</accession>
<evidence type="ECO:0000313" key="2">
    <source>
        <dbReference type="EMBL" id="MBM7591783.1"/>
    </source>
</evidence>
<dbReference type="EMBL" id="JAFBEB010000015">
    <property type="protein sequence ID" value="MBM7591783.1"/>
    <property type="molecule type" value="Genomic_DNA"/>
</dbReference>
<reference evidence="2" key="1">
    <citation type="submission" date="2021-01" db="EMBL/GenBank/DDBJ databases">
        <title>Genomic Encyclopedia of Type Strains, Phase IV (KMG-IV): sequencing the most valuable type-strain genomes for metagenomic binning, comparative biology and taxonomic classification.</title>
        <authorList>
            <person name="Goeker M."/>
        </authorList>
    </citation>
    <scope>NUCLEOTIDE SEQUENCE</scope>
    <source>
        <strain evidence="2">DSM 25523</strain>
    </source>
</reference>
<proteinExistence type="predicted"/>
<dbReference type="Proteomes" id="UP000717624">
    <property type="component" value="Unassembled WGS sequence"/>
</dbReference>
<dbReference type="InterPro" id="IPR014976">
    <property type="entry name" value="AbpA_HamA_C"/>
</dbReference>
<organism evidence="2 3">
    <name type="scientific">Brevibacillus fulvus</name>
    <dbReference type="NCBI Taxonomy" id="1125967"/>
    <lineage>
        <taxon>Bacteria</taxon>
        <taxon>Bacillati</taxon>
        <taxon>Bacillota</taxon>
        <taxon>Bacilli</taxon>
        <taxon>Bacillales</taxon>
        <taxon>Paenibacillaceae</taxon>
        <taxon>Brevibacillus</taxon>
    </lineage>
</organism>
<evidence type="ECO:0000259" key="1">
    <source>
        <dbReference type="Pfam" id="PF08878"/>
    </source>
</evidence>
<dbReference type="Pfam" id="PF08878">
    <property type="entry name" value="HamA"/>
    <property type="match status" value="1"/>
</dbReference>
<comment type="caution">
    <text evidence="2">The sequence shown here is derived from an EMBL/GenBank/DDBJ whole genome shotgun (WGS) entry which is preliminary data.</text>
</comment>